<evidence type="ECO:0000256" key="1">
    <source>
        <dbReference type="ARBA" id="ARBA00004651"/>
    </source>
</evidence>
<evidence type="ECO:0000256" key="3">
    <source>
        <dbReference type="ARBA" id="ARBA00022692"/>
    </source>
</evidence>
<keyword evidence="4 6" id="KW-1133">Transmembrane helix</keyword>
<evidence type="ECO:0000256" key="6">
    <source>
        <dbReference type="SAM" id="Phobius"/>
    </source>
</evidence>
<dbReference type="PANTHER" id="PTHR30086:SF20">
    <property type="entry name" value="ARGININE EXPORTER PROTEIN ARGO-RELATED"/>
    <property type="match status" value="1"/>
</dbReference>
<comment type="caution">
    <text evidence="7">The sequence shown here is derived from an EMBL/GenBank/DDBJ whole genome shotgun (WGS) entry which is preliminary data.</text>
</comment>
<dbReference type="Pfam" id="PF01810">
    <property type="entry name" value="LysE"/>
    <property type="match status" value="1"/>
</dbReference>
<dbReference type="Proteomes" id="UP000480854">
    <property type="component" value="Unassembled WGS sequence"/>
</dbReference>
<feature type="transmembrane region" description="Helical" evidence="6">
    <location>
        <begin position="149"/>
        <end position="173"/>
    </location>
</feature>
<keyword evidence="5 6" id="KW-0472">Membrane</keyword>
<feature type="transmembrane region" description="Helical" evidence="6">
    <location>
        <begin position="185"/>
        <end position="203"/>
    </location>
</feature>
<evidence type="ECO:0000313" key="8">
    <source>
        <dbReference type="Proteomes" id="UP000480854"/>
    </source>
</evidence>
<dbReference type="PANTHER" id="PTHR30086">
    <property type="entry name" value="ARGININE EXPORTER PROTEIN ARGO"/>
    <property type="match status" value="1"/>
</dbReference>
<keyword evidence="2" id="KW-1003">Cell membrane</keyword>
<sequence>MGFDQVLLLASACFVAMASPGPGVFAVVSRSMAIGSRRTMGFIGGMVLGDLVLLGLAMSGLAAVATVLGDVFQILTYLAAAYLIHLGVGCWRHATNAASLPSPSPSPSNARGFVGGFAITLSNPKTILFYMAFLPAFVDLSHLTLPDTVLVALVVGGVLFGVMTTYSVASATARALFRSPRALMILNRTAACLMVATGLFIAFR</sequence>
<dbReference type="AlphaFoldDB" id="A0A9W7NJG2"/>
<organism evidence="7 8">
    <name type="scientific">Roseomonas genomospecies 6</name>
    <dbReference type="NCBI Taxonomy" id="214106"/>
    <lineage>
        <taxon>Bacteria</taxon>
        <taxon>Pseudomonadati</taxon>
        <taxon>Pseudomonadota</taxon>
        <taxon>Alphaproteobacteria</taxon>
        <taxon>Acetobacterales</taxon>
        <taxon>Roseomonadaceae</taxon>
        <taxon>Roseomonas</taxon>
    </lineage>
</organism>
<dbReference type="InterPro" id="IPR001123">
    <property type="entry name" value="LeuE-type"/>
</dbReference>
<dbReference type="EMBL" id="QOKW01000008">
    <property type="protein sequence ID" value="KAA0680596.1"/>
    <property type="molecule type" value="Genomic_DNA"/>
</dbReference>
<evidence type="ECO:0000256" key="5">
    <source>
        <dbReference type="ARBA" id="ARBA00023136"/>
    </source>
</evidence>
<evidence type="ECO:0000256" key="4">
    <source>
        <dbReference type="ARBA" id="ARBA00022989"/>
    </source>
</evidence>
<dbReference type="OrthoDB" id="9804822at2"/>
<keyword evidence="3 6" id="KW-0812">Transmembrane</keyword>
<dbReference type="GO" id="GO:0015171">
    <property type="term" value="F:amino acid transmembrane transporter activity"/>
    <property type="evidence" value="ECO:0007669"/>
    <property type="project" value="TreeGrafter"/>
</dbReference>
<feature type="transmembrane region" description="Helical" evidence="6">
    <location>
        <begin position="112"/>
        <end position="137"/>
    </location>
</feature>
<proteinExistence type="predicted"/>
<comment type="subcellular location">
    <subcellularLocation>
        <location evidence="1">Cell membrane</location>
        <topology evidence="1">Multi-pass membrane protein</topology>
    </subcellularLocation>
</comment>
<dbReference type="GO" id="GO:0005886">
    <property type="term" value="C:plasma membrane"/>
    <property type="evidence" value="ECO:0007669"/>
    <property type="project" value="UniProtKB-SubCell"/>
</dbReference>
<name>A0A9W7NJG2_9PROT</name>
<feature type="transmembrane region" description="Helical" evidence="6">
    <location>
        <begin position="71"/>
        <end position="91"/>
    </location>
</feature>
<accession>A0A9W7NJG2</accession>
<feature type="transmembrane region" description="Helical" evidence="6">
    <location>
        <begin position="40"/>
        <end position="65"/>
    </location>
</feature>
<evidence type="ECO:0000256" key="2">
    <source>
        <dbReference type="ARBA" id="ARBA00022475"/>
    </source>
</evidence>
<keyword evidence="8" id="KW-1185">Reference proteome</keyword>
<protein>
    <submittedName>
        <fullName evidence="7">LysE family translocator</fullName>
    </submittedName>
</protein>
<evidence type="ECO:0000313" key="7">
    <source>
        <dbReference type="EMBL" id="KAA0680596.1"/>
    </source>
</evidence>
<gene>
    <name evidence="7" type="ORF">DS843_12170</name>
</gene>
<feature type="transmembrane region" description="Helical" evidence="6">
    <location>
        <begin position="6"/>
        <end position="28"/>
    </location>
</feature>
<reference evidence="7 8" key="1">
    <citation type="submission" date="2018-07" db="EMBL/GenBank/DDBJ databases">
        <title>Genome sequence of Azospirillum sp. ATCC 49961.</title>
        <authorList>
            <person name="Sant'Anna F.H."/>
            <person name="Baldani J.I."/>
            <person name="Zilli J.E."/>
            <person name="Reis V.M."/>
            <person name="Hartmann A."/>
            <person name="Cruz L."/>
            <person name="de Souza E.M."/>
            <person name="de Oliveira Pedrosa F."/>
            <person name="Passaglia L.M.P."/>
        </authorList>
    </citation>
    <scope>NUCLEOTIDE SEQUENCE [LARGE SCALE GENOMIC DNA]</scope>
    <source>
        <strain evidence="7 8">ATCC 49961</strain>
    </source>
</reference>